<dbReference type="InterPro" id="IPR050951">
    <property type="entry name" value="Retrovirus_Pol_polyprotein"/>
</dbReference>
<feature type="domain" description="Integrase catalytic" evidence="1">
    <location>
        <begin position="64"/>
        <end position="176"/>
    </location>
</feature>
<evidence type="ECO:0000313" key="2">
    <source>
        <dbReference type="EMBL" id="GFN76486.1"/>
    </source>
</evidence>
<protein>
    <submittedName>
        <fullName evidence="2">Gypsy retrotransposon integrase-like protein 1</fullName>
    </submittedName>
</protein>
<dbReference type="SUPFAM" id="SSF53098">
    <property type="entry name" value="Ribonuclease H-like"/>
    <property type="match status" value="1"/>
</dbReference>
<gene>
    <name evidence="2" type="ORF">PoB_000299200</name>
</gene>
<dbReference type="Gene3D" id="1.10.340.70">
    <property type="match status" value="1"/>
</dbReference>
<comment type="caution">
    <text evidence="2">The sequence shown here is derived from an EMBL/GenBank/DDBJ whole genome shotgun (WGS) entry which is preliminary data.</text>
</comment>
<dbReference type="PROSITE" id="PS50994">
    <property type="entry name" value="INTEGRASE"/>
    <property type="match status" value="1"/>
</dbReference>
<organism evidence="2 3">
    <name type="scientific">Plakobranchus ocellatus</name>
    <dbReference type="NCBI Taxonomy" id="259542"/>
    <lineage>
        <taxon>Eukaryota</taxon>
        <taxon>Metazoa</taxon>
        <taxon>Spiralia</taxon>
        <taxon>Lophotrochozoa</taxon>
        <taxon>Mollusca</taxon>
        <taxon>Gastropoda</taxon>
        <taxon>Heterobranchia</taxon>
        <taxon>Euthyneura</taxon>
        <taxon>Panpulmonata</taxon>
        <taxon>Sacoglossa</taxon>
        <taxon>Placobranchoidea</taxon>
        <taxon>Plakobranchidae</taxon>
        <taxon>Plakobranchus</taxon>
    </lineage>
</organism>
<dbReference type="Pfam" id="PF00665">
    <property type="entry name" value="rve"/>
    <property type="match status" value="1"/>
</dbReference>
<dbReference type="GO" id="GO:0003676">
    <property type="term" value="F:nucleic acid binding"/>
    <property type="evidence" value="ECO:0007669"/>
    <property type="project" value="InterPro"/>
</dbReference>
<dbReference type="Gene3D" id="3.30.420.10">
    <property type="entry name" value="Ribonuclease H-like superfamily/Ribonuclease H"/>
    <property type="match status" value="1"/>
</dbReference>
<dbReference type="PANTHER" id="PTHR37984">
    <property type="entry name" value="PROTEIN CBG26694"/>
    <property type="match status" value="1"/>
</dbReference>
<dbReference type="Proteomes" id="UP000735302">
    <property type="component" value="Unassembled WGS sequence"/>
</dbReference>
<dbReference type="GO" id="GO:0015074">
    <property type="term" value="P:DNA integration"/>
    <property type="evidence" value="ECO:0007669"/>
    <property type="project" value="InterPro"/>
</dbReference>
<dbReference type="EMBL" id="BLXT01000396">
    <property type="protein sequence ID" value="GFN76486.1"/>
    <property type="molecule type" value="Genomic_DNA"/>
</dbReference>
<dbReference type="AlphaFoldDB" id="A0AAV3Y147"/>
<evidence type="ECO:0000259" key="1">
    <source>
        <dbReference type="PROSITE" id="PS50994"/>
    </source>
</evidence>
<sequence length="176" mass="19721">MRTAHESIMAGHLAAKKTTDRILQEFFWPNIWDDVGGFCKSCDKCQRFAPKGQTPKVSLAQATLIDEPFSRVAVDLIGPIVPASERGNRYALVVVDYCTRFPECVSLKNIDTGTVAKALVDIFTRTGIPREILSDRSTQFTSSLMTEVCRLLFMRQLTTSPHNPQCNRLAENSMLH</sequence>
<dbReference type="InterPro" id="IPR001584">
    <property type="entry name" value="Integrase_cat-core"/>
</dbReference>
<dbReference type="PANTHER" id="PTHR37984:SF15">
    <property type="entry name" value="INTEGRASE CATALYTIC DOMAIN-CONTAINING PROTEIN"/>
    <property type="match status" value="1"/>
</dbReference>
<dbReference type="Pfam" id="PF17921">
    <property type="entry name" value="Integrase_H2C2"/>
    <property type="match status" value="1"/>
</dbReference>
<accession>A0AAV3Y147</accession>
<keyword evidence="3" id="KW-1185">Reference proteome</keyword>
<dbReference type="InterPro" id="IPR012337">
    <property type="entry name" value="RNaseH-like_sf"/>
</dbReference>
<proteinExistence type="predicted"/>
<evidence type="ECO:0000313" key="3">
    <source>
        <dbReference type="Proteomes" id="UP000735302"/>
    </source>
</evidence>
<reference evidence="2 3" key="1">
    <citation type="journal article" date="2021" name="Elife">
        <title>Chloroplast acquisition without the gene transfer in kleptoplastic sea slugs, Plakobranchus ocellatus.</title>
        <authorList>
            <person name="Maeda T."/>
            <person name="Takahashi S."/>
            <person name="Yoshida T."/>
            <person name="Shimamura S."/>
            <person name="Takaki Y."/>
            <person name="Nagai Y."/>
            <person name="Toyoda A."/>
            <person name="Suzuki Y."/>
            <person name="Arimoto A."/>
            <person name="Ishii H."/>
            <person name="Satoh N."/>
            <person name="Nishiyama T."/>
            <person name="Hasebe M."/>
            <person name="Maruyama T."/>
            <person name="Minagawa J."/>
            <person name="Obokata J."/>
            <person name="Shigenobu S."/>
        </authorList>
    </citation>
    <scope>NUCLEOTIDE SEQUENCE [LARGE SCALE GENOMIC DNA]</scope>
</reference>
<dbReference type="InterPro" id="IPR041588">
    <property type="entry name" value="Integrase_H2C2"/>
</dbReference>
<name>A0AAV3Y147_9GAST</name>
<dbReference type="InterPro" id="IPR036397">
    <property type="entry name" value="RNaseH_sf"/>
</dbReference>